<dbReference type="Pfam" id="PF03816">
    <property type="entry name" value="LytR_cpsA_psr"/>
    <property type="match status" value="1"/>
</dbReference>
<feature type="transmembrane region" description="Helical" evidence="2">
    <location>
        <begin position="12"/>
        <end position="33"/>
    </location>
</feature>
<dbReference type="InterPro" id="IPR004474">
    <property type="entry name" value="LytR_CpsA_psr"/>
</dbReference>
<comment type="caution">
    <text evidence="4">The sequence shown here is derived from an EMBL/GenBank/DDBJ whole genome shotgun (WGS) entry which is preliminary data.</text>
</comment>
<dbReference type="PANTHER" id="PTHR33392:SF6">
    <property type="entry name" value="POLYISOPRENYL-TEICHOIC ACID--PEPTIDOGLYCAN TEICHOIC ACID TRANSFERASE TAGU"/>
    <property type="match status" value="1"/>
</dbReference>
<keyword evidence="2" id="KW-1133">Transmembrane helix</keyword>
<evidence type="ECO:0000256" key="1">
    <source>
        <dbReference type="ARBA" id="ARBA00006068"/>
    </source>
</evidence>
<keyword evidence="2" id="KW-0472">Membrane</keyword>
<evidence type="ECO:0000256" key="2">
    <source>
        <dbReference type="SAM" id="Phobius"/>
    </source>
</evidence>
<evidence type="ECO:0000259" key="3">
    <source>
        <dbReference type="Pfam" id="PF03816"/>
    </source>
</evidence>
<comment type="similarity">
    <text evidence="1">Belongs to the LytR/CpsA/Psr (LCP) family.</text>
</comment>
<name>A0A926II60_9FIRM</name>
<gene>
    <name evidence="4" type="ORF">H8705_10545</name>
</gene>
<dbReference type="RefSeq" id="WP_262395739.1">
    <property type="nucleotide sequence ID" value="NZ_JACRTD010000007.1"/>
</dbReference>
<sequence>MDEKKDRFRSFALAFGLSFVLLSVIMMLIVLVVQPVINPQAQQEPQTQPQSAWRPPAVDTFTLAVMGSADKSAAPFSVLLIRFNPQYGQIPLTVLPMQSQVTLQAEKTTLAQVYEKSGGKGVREALQETLGVKVDRYVRLEKAPFLRIAEKVGSVVFEVPYDISYSKDGYEITIPAGERQLDGQDVANILGWPELTSDPEKNSQLAGELIAAIINQNKSCASLDTSPSLFKFIINLIDTDINYSDYEQRQKSANFLAGLEADAAGNLPLSGSLSEEDGSFLLSENYLSMLRQYFEAI</sequence>
<dbReference type="Proteomes" id="UP000623678">
    <property type="component" value="Unassembled WGS sequence"/>
</dbReference>
<accession>A0A926II60</accession>
<protein>
    <submittedName>
        <fullName evidence="4">LCP family protein</fullName>
    </submittedName>
</protein>
<evidence type="ECO:0000313" key="5">
    <source>
        <dbReference type="Proteomes" id="UP000623678"/>
    </source>
</evidence>
<dbReference type="Gene3D" id="3.40.630.190">
    <property type="entry name" value="LCP protein"/>
    <property type="match status" value="1"/>
</dbReference>
<dbReference type="InterPro" id="IPR050922">
    <property type="entry name" value="LytR/CpsA/Psr_CW_biosynth"/>
</dbReference>
<reference evidence="4" key="1">
    <citation type="submission" date="2020-08" db="EMBL/GenBank/DDBJ databases">
        <title>Genome public.</title>
        <authorList>
            <person name="Liu C."/>
            <person name="Sun Q."/>
        </authorList>
    </citation>
    <scope>NUCLEOTIDE SEQUENCE</scope>
    <source>
        <strain evidence="4">NSJ-64</strain>
    </source>
</reference>
<dbReference type="AlphaFoldDB" id="A0A926II60"/>
<proteinExistence type="inferred from homology"/>
<keyword evidence="5" id="KW-1185">Reference proteome</keyword>
<dbReference type="PANTHER" id="PTHR33392">
    <property type="entry name" value="POLYISOPRENYL-TEICHOIC ACID--PEPTIDOGLYCAN TEICHOIC ACID TRANSFERASE TAGU"/>
    <property type="match status" value="1"/>
</dbReference>
<keyword evidence="2" id="KW-0812">Transmembrane</keyword>
<feature type="domain" description="Cell envelope-related transcriptional attenuator" evidence="3">
    <location>
        <begin position="78"/>
        <end position="186"/>
    </location>
</feature>
<evidence type="ECO:0000313" key="4">
    <source>
        <dbReference type="EMBL" id="MBC8586021.1"/>
    </source>
</evidence>
<organism evidence="4 5">
    <name type="scientific">Youxingia wuxianensis</name>
    <dbReference type="NCBI Taxonomy" id="2763678"/>
    <lineage>
        <taxon>Bacteria</taxon>
        <taxon>Bacillati</taxon>
        <taxon>Bacillota</taxon>
        <taxon>Clostridia</taxon>
        <taxon>Eubacteriales</taxon>
        <taxon>Oscillospiraceae</taxon>
        <taxon>Youxingia</taxon>
    </lineage>
</organism>
<dbReference type="EMBL" id="JACRTD010000007">
    <property type="protein sequence ID" value="MBC8586021.1"/>
    <property type="molecule type" value="Genomic_DNA"/>
</dbReference>